<dbReference type="SMART" id="SM00422">
    <property type="entry name" value="HTH_MERR"/>
    <property type="match status" value="1"/>
</dbReference>
<gene>
    <name evidence="3" type="ORF">Vau01_085550</name>
</gene>
<dbReference type="PROSITE" id="PS50937">
    <property type="entry name" value="HTH_MERR_2"/>
    <property type="match status" value="1"/>
</dbReference>
<evidence type="ECO:0000313" key="3">
    <source>
        <dbReference type="EMBL" id="GIJ61039.1"/>
    </source>
</evidence>
<dbReference type="AlphaFoldDB" id="A0A8J3ZBC6"/>
<dbReference type="GO" id="GO:0003677">
    <property type="term" value="F:DNA binding"/>
    <property type="evidence" value="ECO:0007669"/>
    <property type="project" value="UniProtKB-KW"/>
</dbReference>
<dbReference type="InterPro" id="IPR000551">
    <property type="entry name" value="MerR-type_HTH_dom"/>
</dbReference>
<feature type="domain" description="HTH merR-type" evidence="2">
    <location>
        <begin position="7"/>
        <end position="76"/>
    </location>
</feature>
<keyword evidence="1" id="KW-0238">DNA-binding</keyword>
<accession>A0A8J3ZBC6</accession>
<comment type="caution">
    <text evidence="3">The sequence shown here is derived from an EMBL/GenBank/DDBJ whole genome shotgun (WGS) entry which is preliminary data.</text>
</comment>
<dbReference type="InterPro" id="IPR047057">
    <property type="entry name" value="MerR_fam"/>
</dbReference>
<evidence type="ECO:0000256" key="1">
    <source>
        <dbReference type="ARBA" id="ARBA00023125"/>
    </source>
</evidence>
<protein>
    <submittedName>
        <fullName evidence="3">MerR family transcriptional regulator</fullName>
    </submittedName>
</protein>
<dbReference type="GO" id="GO:0003700">
    <property type="term" value="F:DNA-binding transcription factor activity"/>
    <property type="evidence" value="ECO:0007669"/>
    <property type="project" value="InterPro"/>
</dbReference>
<reference evidence="3" key="1">
    <citation type="submission" date="2021-01" db="EMBL/GenBank/DDBJ databases">
        <title>Whole genome shotgun sequence of Virgisporangium aurantiacum NBRC 16421.</title>
        <authorList>
            <person name="Komaki H."/>
            <person name="Tamura T."/>
        </authorList>
    </citation>
    <scope>NUCLEOTIDE SEQUENCE</scope>
    <source>
        <strain evidence="3">NBRC 16421</strain>
    </source>
</reference>
<dbReference type="Proteomes" id="UP000612585">
    <property type="component" value="Unassembled WGS sequence"/>
</dbReference>
<dbReference type="InterPro" id="IPR009061">
    <property type="entry name" value="DNA-bd_dom_put_sf"/>
</dbReference>
<dbReference type="SUPFAM" id="SSF46955">
    <property type="entry name" value="Putative DNA-binding domain"/>
    <property type="match status" value="1"/>
</dbReference>
<dbReference type="PRINTS" id="PR00040">
    <property type="entry name" value="HTHMERR"/>
</dbReference>
<proteinExistence type="predicted"/>
<dbReference type="EMBL" id="BOPG01000063">
    <property type="protein sequence ID" value="GIJ61039.1"/>
    <property type="molecule type" value="Genomic_DNA"/>
</dbReference>
<keyword evidence="4" id="KW-1185">Reference proteome</keyword>
<evidence type="ECO:0000313" key="4">
    <source>
        <dbReference type="Proteomes" id="UP000612585"/>
    </source>
</evidence>
<dbReference type="PANTHER" id="PTHR30204:SF93">
    <property type="entry name" value="HTH MERR-TYPE DOMAIN-CONTAINING PROTEIN"/>
    <property type="match status" value="1"/>
</dbReference>
<dbReference type="PANTHER" id="PTHR30204">
    <property type="entry name" value="REDOX-CYCLING DRUG-SENSING TRANSCRIPTIONAL ACTIVATOR SOXR"/>
    <property type="match status" value="1"/>
</dbReference>
<name>A0A8J3ZBC6_9ACTN</name>
<dbReference type="Pfam" id="PF13411">
    <property type="entry name" value="MerR_1"/>
    <property type="match status" value="1"/>
</dbReference>
<dbReference type="CDD" id="cd00592">
    <property type="entry name" value="HTH_MerR-like"/>
    <property type="match status" value="1"/>
</dbReference>
<evidence type="ECO:0000259" key="2">
    <source>
        <dbReference type="PROSITE" id="PS50937"/>
    </source>
</evidence>
<organism evidence="3 4">
    <name type="scientific">Virgisporangium aurantiacum</name>
    <dbReference type="NCBI Taxonomy" id="175570"/>
    <lineage>
        <taxon>Bacteria</taxon>
        <taxon>Bacillati</taxon>
        <taxon>Actinomycetota</taxon>
        <taxon>Actinomycetes</taxon>
        <taxon>Micromonosporales</taxon>
        <taxon>Micromonosporaceae</taxon>
        <taxon>Virgisporangium</taxon>
    </lineage>
</organism>
<sequence length="252" mass="27540">MRPVNHLLTIGQLAAYAGVTIKAVRVYHGKGLLPEPPRDSSGYRRYGAEHAIQLVKIKTLVDAGVPLARIKDVLGAGPDRFAAAIDEIDASLRRRAEEIRRTRQRIAHLRSGDRLFVSEEVAGYLDVLREIGVSERSVLLERDLWVLLSSAAPDQAAAWIADKLDAIADPEFRALNLAYDAAFDWSPDDPRLPALADRTRRWLAGRDGGAEAAMPDDDSMARLAAATAGASSPALLRIAELIKSYGDARSRR</sequence>
<dbReference type="Gene3D" id="1.10.1660.10">
    <property type="match status" value="1"/>
</dbReference>